<dbReference type="AlphaFoldDB" id="A0A1W1CYL2"/>
<evidence type="ECO:0000313" key="1">
    <source>
        <dbReference type="EMBL" id="SFV70940.1"/>
    </source>
</evidence>
<gene>
    <name evidence="1" type="ORF">MNB_SV-13-206</name>
</gene>
<reference evidence="1" key="1">
    <citation type="submission" date="2016-10" db="EMBL/GenBank/DDBJ databases">
        <authorList>
            <person name="de Groot N.N."/>
        </authorList>
    </citation>
    <scope>NUCLEOTIDE SEQUENCE</scope>
</reference>
<name>A0A1W1CYL2_9ZZZZ</name>
<organism evidence="1">
    <name type="scientific">hydrothermal vent metagenome</name>
    <dbReference type="NCBI Taxonomy" id="652676"/>
    <lineage>
        <taxon>unclassified sequences</taxon>
        <taxon>metagenomes</taxon>
        <taxon>ecological metagenomes</taxon>
    </lineage>
</organism>
<protein>
    <submittedName>
        <fullName evidence="1">Uncharacterized protein</fullName>
    </submittedName>
</protein>
<dbReference type="EMBL" id="FPHM01000181">
    <property type="protein sequence ID" value="SFV70940.1"/>
    <property type="molecule type" value="Genomic_DNA"/>
</dbReference>
<accession>A0A1W1CYL2</accession>
<sequence length="159" mass="18502">MTKKEVSINTTWDEFEMGTCRVFLEVLQKYIPIIFFQEHRPKPSISSKMLQALNDILDIEKEEFDRLESILGTEVYAQSKIKEIHIDQDNDKYHAVYAELILNVSSKSLITVIIEDKKFICLNDGTYFDALEVSEEEKEEAPKMSKENREKLVAMMLSS</sequence>
<proteinExistence type="predicted"/>